<dbReference type="InterPro" id="IPR004695">
    <property type="entry name" value="SLAC1/Mae1/Ssu1/TehA"/>
</dbReference>
<evidence type="ECO:0000256" key="4">
    <source>
        <dbReference type="ARBA" id="ARBA00022475"/>
    </source>
</evidence>
<keyword evidence="6" id="KW-1133">Transmembrane helix</keyword>
<evidence type="ECO:0000256" key="2">
    <source>
        <dbReference type="ARBA" id="ARBA00008566"/>
    </source>
</evidence>
<dbReference type="CDD" id="cd09319">
    <property type="entry name" value="TDT_like_1"/>
    <property type="match status" value="1"/>
</dbReference>
<keyword evidence="7" id="KW-0472">Membrane</keyword>
<accession>A0A5C4WT81</accession>
<dbReference type="Pfam" id="PF03595">
    <property type="entry name" value="SLAC1"/>
    <property type="match status" value="1"/>
</dbReference>
<evidence type="ECO:0000256" key="3">
    <source>
        <dbReference type="ARBA" id="ARBA00022448"/>
    </source>
</evidence>
<dbReference type="PANTHER" id="PTHR31686">
    <property type="match status" value="1"/>
</dbReference>
<comment type="similarity">
    <text evidence="2">Belongs to the tellurite-resistance/dicarboxylate transporter (TDT) family.</text>
</comment>
<evidence type="ECO:0000256" key="5">
    <source>
        <dbReference type="ARBA" id="ARBA00022692"/>
    </source>
</evidence>
<dbReference type="EMBL" id="VDLX02000002">
    <property type="protein sequence ID" value="KAB8196744.1"/>
    <property type="molecule type" value="Genomic_DNA"/>
</dbReference>
<comment type="subcellular location">
    <subcellularLocation>
        <location evidence="1">Cell membrane</location>
        <topology evidence="1">Multi-pass membrane protein</topology>
    </subcellularLocation>
</comment>
<keyword evidence="5" id="KW-0812">Transmembrane</keyword>
<dbReference type="AlphaFoldDB" id="A0A5C4WT81"/>
<dbReference type="PANTHER" id="PTHR31686:SF1">
    <property type="entry name" value="SULFITE EFFLUX PUMP SSU1"/>
    <property type="match status" value="1"/>
</dbReference>
<dbReference type="OrthoDB" id="958273at2"/>
<dbReference type="GO" id="GO:0000319">
    <property type="term" value="F:sulfite transmembrane transporter activity"/>
    <property type="evidence" value="ECO:0007669"/>
    <property type="project" value="TreeGrafter"/>
</dbReference>
<reference evidence="8 9" key="1">
    <citation type="submission" date="2019-10" db="EMBL/GenBank/DDBJ databases">
        <title>Nonomuraea sp. nov., isolated from Phyllanthus amarus.</title>
        <authorList>
            <person name="Klykleung N."/>
            <person name="Tanasupawat S."/>
        </authorList>
    </citation>
    <scope>NUCLEOTIDE SEQUENCE [LARGE SCALE GENOMIC DNA]</scope>
    <source>
        <strain evidence="8 9">PA1-10</strain>
    </source>
</reference>
<evidence type="ECO:0000313" key="8">
    <source>
        <dbReference type="EMBL" id="KAB8196744.1"/>
    </source>
</evidence>
<dbReference type="GO" id="GO:0005886">
    <property type="term" value="C:plasma membrane"/>
    <property type="evidence" value="ECO:0007669"/>
    <property type="project" value="UniProtKB-SubCell"/>
</dbReference>
<organism evidence="8 9">
    <name type="scientific">Nonomuraea phyllanthi</name>
    <dbReference type="NCBI Taxonomy" id="2219224"/>
    <lineage>
        <taxon>Bacteria</taxon>
        <taxon>Bacillati</taxon>
        <taxon>Actinomycetota</taxon>
        <taxon>Actinomycetes</taxon>
        <taxon>Streptosporangiales</taxon>
        <taxon>Streptosporangiaceae</taxon>
        <taxon>Nonomuraea</taxon>
    </lineage>
</organism>
<dbReference type="RefSeq" id="WP_139629805.1">
    <property type="nucleotide sequence ID" value="NZ_VDLX02000002.1"/>
</dbReference>
<keyword evidence="9" id="KW-1185">Reference proteome</keyword>
<evidence type="ECO:0000313" key="9">
    <source>
        <dbReference type="Proteomes" id="UP000312512"/>
    </source>
</evidence>
<evidence type="ECO:0000256" key="1">
    <source>
        <dbReference type="ARBA" id="ARBA00004651"/>
    </source>
</evidence>
<dbReference type="InterPro" id="IPR038665">
    <property type="entry name" value="Voltage-dep_anion_channel_sf"/>
</dbReference>
<gene>
    <name evidence="8" type="ORF">FH608_008565</name>
</gene>
<keyword evidence="3" id="KW-0813">Transport</keyword>
<name>A0A5C4WT81_9ACTN</name>
<evidence type="ECO:0000256" key="7">
    <source>
        <dbReference type="ARBA" id="ARBA00023136"/>
    </source>
</evidence>
<evidence type="ECO:0000256" key="6">
    <source>
        <dbReference type="ARBA" id="ARBA00022989"/>
    </source>
</evidence>
<protein>
    <submittedName>
        <fullName evidence="8">Uncharacterized protein</fullName>
    </submittedName>
</protein>
<keyword evidence="4" id="KW-1003">Cell membrane</keyword>
<proteinExistence type="inferred from homology"/>
<comment type="caution">
    <text evidence="8">The sequence shown here is derived from an EMBL/GenBank/DDBJ whole genome shotgun (WGS) entry which is preliminary data.</text>
</comment>
<sequence length="361" mass="38264">MAGRRRLLSPGRDPVAEAAGRWAVLSSAAKRHLHPGAFAFVMATGIVSEALDLAGARVASATLLAVAGAGFVALLLAYVWRRTWRAGEFVDGFPSLAVAAASNVLAGRILAAHHVPLAVVLLAFGAAVWLVLSYAVPFRLATGGERHQPNGTWFMWVVGTQSVAVATSVLAQLVPGPGLIVAASVCWAIGLVQYVLIAAIVLGRLLARPVAPEDLTPHYWIFMGAAAISVLAGAELLHLPESGGLVPREVVAGLSFVLWAFCSWLIPLLVALGVWRHLRHRVPLSFESGLWSMVFPIGMYGVATRELGHSTGTGWMTALGGGEVWVATAVWLLVLLAMAKATWRFLTANRPPRRPGPRPTS</sequence>
<dbReference type="Gene3D" id="1.50.10.150">
    <property type="entry name" value="Voltage-dependent anion channel"/>
    <property type="match status" value="1"/>
</dbReference>
<dbReference type="InterPro" id="IPR051629">
    <property type="entry name" value="Sulfite_efflux_TDT"/>
</dbReference>
<dbReference type="Proteomes" id="UP000312512">
    <property type="component" value="Unassembled WGS sequence"/>
</dbReference>